<keyword evidence="5 6" id="KW-0687">Ribonucleoprotein</keyword>
<comment type="similarity">
    <text evidence="1 6">Belongs to the universal ribosomal protein uL23 family.</text>
</comment>
<dbReference type="FunFam" id="3.30.70.330:FF:000035">
    <property type="entry name" value="60S ribosomal protein L23a"/>
    <property type="match status" value="1"/>
</dbReference>
<dbReference type="InterPro" id="IPR001014">
    <property type="entry name" value="Ribosomal_uL23_CS"/>
</dbReference>
<dbReference type="NCBIfam" id="NF011118">
    <property type="entry name" value="PRK14548.1"/>
    <property type="match status" value="1"/>
</dbReference>
<feature type="domain" description="Large ribosomal subunit protein uL23 N-terminal" evidence="8">
    <location>
        <begin position="7"/>
        <end position="55"/>
    </location>
</feature>
<evidence type="ECO:0000256" key="1">
    <source>
        <dbReference type="ARBA" id="ARBA00006700"/>
    </source>
</evidence>
<dbReference type="Proteomes" id="UP000007800">
    <property type="component" value="Unassembled WGS sequence"/>
</dbReference>
<dbReference type="SUPFAM" id="SSF54189">
    <property type="entry name" value="Ribosomal proteins S24e, L23 and L15e"/>
    <property type="match status" value="1"/>
</dbReference>
<evidence type="ECO:0000256" key="6">
    <source>
        <dbReference type="RuleBase" id="RU003934"/>
    </source>
</evidence>
<dbReference type="PANTHER" id="PTHR11620">
    <property type="entry name" value="60S RIBOSOMAL PROTEIN L23A"/>
    <property type="match status" value="1"/>
</dbReference>
<dbReference type="HAMAP" id="MF_01369_A">
    <property type="entry name" value="Ribosomal_uL23_A"/>
    <property type="match status" value="1"/>
</dbReference>
<dbReference type="Pfam" id="PF03939">
    <property type="entry name" value="Ribosomal_L23eN"/>
    <property type="match status" value="1"/>
</dbReference>
<dbReference type="Pfam" id="PF00276">
    <property type="entry name" value="Ribosomal_L23"/>
    <property type="match status" value="1"/>
</dbReference>
<evidence type="ECO:0000256" key="5">
    <source>
        <dbReference type="ARBA" id="ARBA00023274"/>
    </source>
</evidence>
<keyword evidence="3" id="KW-0694">RNA-binding</keyword>
<dbReference type="GO" id="GO:0006412">
    <property type="term" value="P:translation"/>
    <property type="evidence" value="ECO:0007669"/>
    <property type="project" value="InterPro"/>
</dbReference>
<evidence type="ECO:0000256" key="4">
    <source>
        <dbReference type="ARBA" id="ARBA00022980"/>
    </source>
</evidence>
<proteinExistence type="inferred from homology"/>
<dbReference type="FunCoup" id="C5L9R9">
    <property type="interactions" value="741"/>
</dbReference>
<dbReference type="GO" id="GO:0019843">
    <property type="term" value="F:rRNA binding"/>
    <property type="evidence" value="ECO:0007669"/>
    <property type="project" value="UniProtKB-KW"/>
</dbReference>
<dbReference type="GO" id="GO:0005840">
    <property type="term" value="C:ribosome"/>
    <property type="evidence" value="ECO:0007669"/>
    <property type="project" value="UniProtKB-KW"/>
</dbReference>
<dbReference type="AlphaFoldDB" id="C5L9R9"/>
<dbReference type="InterPro" id="IPR012677">
    <property type="entry name" value="Nucleotide-bd_a/b_plait_sf"/>
</dbReference>
<organism evidence="10">
    <name type="scientific">Perkinsus marinus (strain ATCC 50983 / TXsc)</name>
    <dbReference type="NCBI Taxonomy" id="423536"/>
    <lineage>
        <taxon>Eukaryota</taxon>
        <taxon>Sar</taxon>
        <taxon>Alveolata</taxon>
        <taxon>Perkinsozoa</taxon>
        <taxon>Perkinsea</taxon>
        <taxon>Perkinsida</taxon>
        <taxon>Perkinsidae</taxon>
        <taxon>Perkinsus</taxon>
    </lineage>
</organism>
<dbReference type="OrthoDB" id="1267328at2759"/>
<name>C5L9R9_PERM5</name>
<dbReference type="InterPro" id="IPR012678">
    <property type="entry name" value="Ribosomal_uL23/eL15/eS24_sf"/>
</dbReference>
<evidence type="ECO:0000313" key="9">
    <source>
        <dbReference type="EMBL" id="EER06524.1"/>
    </source>
</evidence>
<dbReference type="Gene3D" id="3.30.70.330">
    <property type="match status" value="1"/>
</dbReference>
<dbReference type="RefSeq" id="XP_002774708.1">
    <property type="nucleotide sequence ID" value="XM_002774662.1"/>
</dbReference>
<dbReference type="PROSITE" id="PS00050">
    <property type="entry name" value="RIBOSOMAL_L23"/>
    <property type="match status" value="1"/>
</dbReference>
<dbReference type="InterPro" id="IPR005633">
    <property type="entry name" value="Ribosomal_uL23_N"/>
</dbReference>
<accession>C5L9R9</accession>
<evidence type="ECO:0000259" key="8">
    <source>
        <dbReference type="Pfam" id="PF03939"/>
    </source>
</evidence>
<protein>
    <submittedName>
        <fullName evidence="9">60S ribosomal protein L23a, putative</fullName>
    </submittedName>
</protein>
<dbReference type="InterPro" id="IPR013025">
    <property type="entry name" value="Ribosomal_uL23-like"/>
</dbReference>
<reference evidence="9 10" key="1">
    <citation type="submission" date="2008-07" db="EMBL/GenBank/DDBJ databases">
        <authorList>
            <person name="El-Sayed N."/>
            <person name="Caler E."/>
            <person name="Inman J."/>
            <person name="Amedeo P."/>
            <person name="Hass B."/>
            <person name="Wortman J."/>
        </authorList>
    </citation>
    <scope>NUCLEOTIDE SEQUENCE [LARGE SCALE GENOMIC DNA]</scope>
    <source>
        <strain evidence="10">ATCC 50983 / TXsc</strain>
    </source>
</reference>
<keyword evidence="4 6" id="KW-0689">Ribosomal protein</keyword>
<evidence type="ECO:0000256" key="3">
    <source>
        <dbReference type="ARBA" id="ARBA00022884"/>
    </source>
</evidence>
<keyword evidence="10" id="KW-1185">Reference proteome</keyword>
<dbReference type="GO" id="GO:0003735">
    <property type="term" value="F:structural constituent of ribosome"/>
    <property type="evidence" value="ECO:0007669"/>
    <property type="project" value="InterPro"/>
</dbReference>
<evidence type="ECO:0000256" key="7">
    <source>
        <dbReference type="SAM" id="MobiDB-lite"/>
    </source>
</evidence>
<feature type="region of interest" description="Disordered" evidence="7">
    <location>
        <begin position="1"/>
        <end position="23"/>
    </location>
</feature>
<dbReference type="InParanoid" id="C5L9R9"/>
<sequence length="152" mass="17201">MAPATDAKSKASKTGAALTKGVQVKTRKVRKNTTFFRPKTRQTPKAPKYPRSATPTLTKMDKYRIIRSPMTSEWAMKHIEDLNTLVFLCDIQATKQQIRDAVESLYDIKCKKVNTLVRHDGLKKAYVKLADDFDALDVGNRSVSSNQLRGYH</sequence>
<dbReference type="OMA" id="NIRADYN"/>
<keyword evidence="2" id="KW-0699">rRNA-binding</keyword>
<gene>
    <name evidence="9" type="ORF">Pmar_PMAR009692</name>
</gene>
<evidence type="ECO:0000256" key="2">
    <source>
        <dbReference type="ARBA" id="ARBA00022730"/>
    </source>
</evidence>
<evidence type="ECO:0000313" key="10">
    <source>
        <dbReference type="Proteomes" id="UP000007800"/>
    </source>
</evidence>
<dbReference type="GeneID" id="9055494"/>
<dbReference type="EMBL" id="GG680635">
    <property type="protein sequence ID" value="EER06524.1"/>
    <property type="molecule type" value="Genomic_DNA"/>
</dbReference>
<dbReference type="GO" id="GO:1990904">
    <property type="term" value="C:ribonucleoprotein complex"/>
    <property type="evidence" value="ECO:0007669"/>
    <property type="project" value="UniProtKB-KW"/>
</dbReference>